<keyword evidence="2" id="KW-1185">Reference proteome</keyword>
<evidence type="ECO:0000313" key="2">
    <source>
        <dbReference type="Proteomes" id="UP001165960"/>
    </source>
</evidence>
<proteinExistence type="predicted"/>
<organism evidence="1 2">
    <name type="scientific">Entomophthora muscae</name>
    <dbReference type="NCBI Taxonomy" id="34485"/>
    <lineage>
        <taxon>Eukaryota</taxon>
        <taxon>Fungi</taxon>
        <taxon>Fungi incertae sedis</taxon>
        <taxon>Zoopagomycota</taxon>
        <taxon>Entomophthoromycotina</taxon>
        <taxon>Entomophthoromycetes</taxon>
        <taxon>Entomophthorales</taxon>
        <taxon>Entomophthoraceae</taxon>
        <taxon>Entomophthora</taxon>
    </lineage>
</organism>
<gene>
    <name evidence="1" type="ORF">DSO57_1001470</name>
</gene>
<dbReference type="EMBL" id="QTSX02000713">
    <property type="protein sequence ID" value="KAJ9086679.1"/>
    <property type="molecule type" value="Genomic_DNA"/>
</dbReference>
<accession>A0ACC2UHX2</accession>
<comment type="caution">
    <text evidence="1">The sequence shown here is derived from an EMBL/GenBank/DDBJ whole genome shotgun (WGS) entry which is preliminary data.</text>
</comment>
<name>A0ACC2UHX2_9FUNG</name>
<reference evidence="1" key="1">
    <citation type="submission" date="2022-04" db="EMBL/GenBank/DDBJ databases">
        <title>Genome of the entomopathogenic fungus Entomophthora muscae.</title>
        <authorList>
            <person name="Elya C."/>
            <person name="Lovett B.R."/>
            <person name="Lee E."/>
            <person name="Macias A.M."/>
            <person name="Hajek A.E."/>
            <person name="De Bivort B.L."/>
            <person name="Kasson M.T."/>
            <person name="De Fine Licht H.H."/>
            <person name="Stajich J.E."/>
        </authorList>
    </citation>
    <scope>NUCLEOTIDE SEQUENCE</scope>
    <source>
        <strain evidence="1">Berkeley</strain>
    </source>
</reference>
<protein>
    <submittedName>
        <fullName evidence="1">Uncharacterized protein</fullName>
    </submittedName>
</protein>
<dbReference type="Proteomes" id="UP001165960">
    <property type="component" value="Unassembled WGS sequence"/>
</dbReference>
<sequence>MAGIPYDAPAPLIPQPYDHSRAGMVILTILSLAKVIIPNLGAYHPLAAGLLYLPRSAPFLYWALITHYLDGLSSPLMPWYMAATGHDIQRPCTTTHELKPVPPQHASHTLSIKALGPLP</sequence>
<evidence type="ECO:0000313" key="1">
    <source>
        <dbReference type="EMBL" id="KAJ9086679.1"/>
    </source>
</evidence>